<dbReference type="InterPro" id="IPR051706">
    <property type="entry name" value="Glycosyltransferase_domain"/>
</dbReference>
<gene>
    <name evidence="1" type="ORF">GE300_05500</name>
</gene>
<evidence type="ECO:0000313" key="2">
    <source>
        <dbReference type="Proteomes" id="UP000474957"/>
    </source>
</evidence>
<dbReference type="InterPro" id="IPR008441">
    <property type="entry name" value="AfumC-like_glycosyl_Trfase"/>
</dbReference>
<accession>A0A6L5YYY3</accession>
<dbReference type="Gene3D" id="3.90.550.20">
    <property type="match status" value="1"/>
</dbReference>
<dbReference type="GO" id="GO:0051999">
    <property type="term" value="P:mannosyl-inositol phosphorylceramide biosynthetic process"/>
    <property type="evidence" value="ECO:0007669"/>
    <property type="project" value="TreeGrafter"/>
</dbReference>
<keyword evidence="2" id="KW-1185">Reference proteome</keyword>
<reference evidence="1 2" key="1">
    <citation type="submission" date="2019-10" db="EMBL/GenBank/DDBJ databases">
        <title>Cognatihalovulum marinum gen. nov. sp. nov., a new member of the family Rhodobacteraceae isolated from deep seawater of the Northwest Indian Ocean.</title>
        <authorList>
            <person name="Ruan C."/>
            <person name="Wang J."/>
            <person name="Zheng X."/>
            <person name="Song L."/>
            <person name="Zhu Y."/>
            <person name="Huang Y."/>
            <person name="Lu Z."/>
            <person name="Du W."/>
            <person name="Huang L."/>
            <person name="Dai X."/>
        </authorList>
    </citation>
    <scope>NUCLEOTIDE SEQUENCE [LARGE SCALE GENOMIC DNA]</scope>
    <source>
        <strain evidence="1 2">2CG4</strain>
    </source>
</reference>
<evidence type="ECO:0008006" key="3">
    <source>
        <dbReference type="Google" id="ProtNLM"/>
    </source>
</evidence>
<dbReference type="PANTHER" id="PTHR32385:SF15">
    <property type="entry name" value="INOSITOL PHOSPHOCERAMIDE MANNOSYLTRANSFERASE 1"/>
    <property type="match status" value="1"/>
</dbReference>
<name>A0A6L5YYY3_9RHOB</name>
<dbReference type="EMBL" id="WIND01000002">
    <property type="protein sequence ID" value="MSU89082.1"/>
    <property type="molecule type" value="Genomic_DNA"/>
</dbReference>
<dbReference type="GO" id="GO:0000030">
    <property type="term" value="F:mannosyltransferase activity"/>
    <property type="evidence" value="ECO:0007669"/>
    <property type="project" value="TreeGrafter"/>
</dbReference>
<sequence>MSPGCGRRARRRWPAAEPVTPAPVHLFWAQGLDDDAPPVVRAAVRAWRRLNPDREVRLLTAAEAAPVLRRGGFDLDGATIQVRADALRLCLLEQHGGIWADASVLPRRPLARWFDGQLDTGDLCAPRRGDPGRALSNWFLYAAPGDPLLAAWAEEARRYWHRPRALVRAMPVWRRRLHQRGPKTRPPAWYVTPGQGWSRPLHPYFWPHYLFTFRVLADPALAARWQAAPRLPGGPLHALLELRKAVADDAAFLARAPEAWRGAPIHKLNWRLDWPEPVLRRALGRAPRQDAPAPALR</sequence>
<dbReference type="PANTHER" id="PTHR32385">
    <property type="entry name" value="MANNOSYL PHOSPHORYLINOSITOL CERAMIDE SYNTHASE"/>
    <property type="match status" value="1"/>
</dbReference>
<dbReference type="AlphaFoldDB" id="A0A6L5YYY3"/>
<organism evidence="1 2">
    <name type="scientific">Halovulum marinum</name>
    <dbReference type="NCBI Taxonomy" id="2662447"/>
    <lineage>
        <taxon>Bacteria</taxon>
        <taxon>Pseudomonadati</taxon>
        <taxon>Pseudomonadota</taxon>
        <taxon>Alphaproteobacteria</taxon>
        <taxon>Rhodobacterales</taxon>
        <taxon>Paracoccaceae</taxon>
        <taxon>Halovulum</taxon>
    </lineage>
</organism>
<evidence type="ECO:0000313" key="1">
    <source>
        <dbReference type="EMBL" id="MSU89082.1"/>
    </source>
</evidence>
<proteinExistence type="predicted"/>
<comment type="caution">
    <text evidence="1">The sequence shown here is derived from an EMBL/GenBank/DDBJ whole genome shotgun (WGS) entry which is preliminary data.</text>
</comment>
<dbReference type="Pfam" id="PF05704">
    <property type="entry name" value="Caps_synth"/>
    <property type="match status" value="1"/>
</dbReference>
<protein>
    <recommendedName>
        <fullName evidence="3">Capsular polysaccharide synthesis protein</fullName>
    </recommendedName>
</protein>
<dbReference type="InterPro" id="IPR029044">
    <property type="entry name" value="Nucleotide-diphossugar_trans"/>
</dbReference>
<dbReference type="GO" id="GO:0016020">
    <property type="term" value="C:membrane"/>
    <property type="evidence" value="ECO:0007669"/>
    <property type="project" value="GOC"/>
</dbReference>
<dbReference type="SUPFAM" id="SSF53448">
    <property type="entry name" value="Nucleotide-diphospho-sugar transferases"/>
    <property type="match status" value="1"/>
</dbReference>
<dbReference type="Proteomes" id="UP000474957">
    <property type="component" value="Unassembled WGS sequence"/>
</dbReference>